<dbReference type="Proteomes" id="UP000261420">
    <property type="component" value="Unplaced"/>
</dbReference>
<sequence>MEEELICGACNMVFHSSELLGKHTAGKAEDKAASSQTDGAAVRNLTDEHERQLALIHAHNQQLEQQRDLAQQVSVLSEQSNATHLESLLMELREQEERNEETLQQPADQPDPGKNKKMHHDNYELISSVAGPLSTQIALQQAYVQSGGSDPVIVAQMIDLQAQAQSLETNQPAASTKARKKLKPRQRCPSLELLVLEQENQRLEEEILRIQLAREAGFVVFFDLVLGLDASLKALRLVAAVYSEGLQVGPPTPLPPVQCLRGVSLPYSHSLTHGNCALLSVKQPAPIQPSPSLCLVVEVQAASHLDVYNQEVFKMASCGWIQLELFDQYNQVVGNMELCVRLVNGRDGDVQTLAKPDPT</sequence>
<dbReference type="Ensembl" id="ENSSDUT00000021046.1">
    <property type="protein sequence ID" value="ENSSDUP00000020670.1"/>
    <property type="gene ID" value="ENSSDUG00000015044.1"/>
</dbReference>
<dbReference type="GeneTree" id="ENSGT00940000167241"/>
<keyword evidence="3" id="KW-1185">Reference proteome</keyword>
<dbReference type="AlphaFoldDB" id="A0A3B4US92"/>
<dbReference type="PANTHER" id="PTHR33820">
    <property type="entry name" value="COILED-COIL DOMAIN-CONTAINING PROTEIN 17"/>
    <property type="match status" value="1"/>
</dbReference>
<organism evidence="2 3">
    <name type="scientific">Seriola dumerili</name>
    <name type="common">Greater amberjack</name>
    <name type="synonym">Caranx dumerili</name>
    <dbReference type="NCBI Taxonomy" id="41447"/>
    <lineage>
        <taxon>Eukaryota</taxon>
        <taxon>Metazoa</taxon>
        <taxon>Chordata</taxon>
        <taxon>Craniata</taxon>
        <taxon>Vertebrata</taxon>
        <taxon>Euteleostomi</taxon>
        <taxon>Actinopterygii</taxon>
        <taxon>Neopterygii</taxon>
        <taxon>Teleostei</taxon>
        <taxon>Neoteleostei</taxon>
        <taxon>Acanthomorphata</taxon>
        <taxon>Carangaria</taxon>
        <taxon>Carangiformes</taxon>
        <taxon>Carangidae</taxon>
        <taxon>Seriola</taxon>
    </lineage>
</organism>
<evidence type="ECO:0000313" key="3">
    <source>
        <dbReference type="Proteomes" id="UP000261420"/>
    </source>
</evidence>
<reference evidence="2" key="2">
    <citation type="submission" date="2025-09" db="UniProtKB">
        <authorList>
            <consortium name="Ensembl"/>
        </authorList>
    </citation>
    <scope>IDENTIFICATION</scope>
</reference>
<dbReference type="STRING" id="41447.ENSSDUP00000020670"/>
<protein>
    <submittedName>
        <fullName evidence="2">Coiled-coil domain containing 17</fullName>
    </submittedName>
</protein>
<dbReference type="InterPro" id="IPR038800">
    <property type="entry name" value="CCDC17"/>
</dbReference>
<proteinExistence type="predicted"/>
<evidence type="ECO:0000313" key="2">
    <source>
        <dbReference type="Ensembl" id="ENSSDUP00000020670.1"/>
    </source>
</evidence>
<evidence type="ECO:0000256" key="1">
    <source>
        <dbReference type="SAM" id="MobiDB-lite"/>
    </source>
</evidence>
<name>A0A3B4US92_SERDU</name>
<accession>A0A3B4US92</accession>
<dbReference type="PANTHER" id="PTHR33820:SF4">
    <property type="entry name" value="COILED-COIL DOMAIN-CONTAINING PROTEIN 17"/>
    <property type="match status" value="1"/>
</dbReference>
<feature type="region of interest" description="Disordered" evidence="1">
    <location>
        <begin position="94"/>
        <end position="119"/>
    </location>
</feature>
<reference evidence="2" key="1">
    <citation type="submission" date="2025-08" db="UniProtKB">
        <authorList>
            <consortium name="Ensembl"/>
        </authorList>
    </citation>
    <scope>IDENTIFICATION</scope>
</reference>